<dbReference type="GO" id="GO:0021849">
    <property type="term" value="P:neuroblast division in subventricular zone"/>
    <property type="evidence" value="ECO:0007669"/>
    <property type="project" value="TreeGrafter"/>
</dbReference>
<feature type="compositionally biased region" description="Basic and acidic residues" evidence="1">
    <location>
        <begin position="151"/>
        <end position="160"/>
    </location>
</feature>
<feature type="compositionally biased region" description="Basic and acidic residues" evidence="1">
    <location>
        <begin position="864"/>
        <end position="876"/>
    </location>
</feature>
<accession>A0A8J7P4K5</accession>
<name>A0A8J7P4K5_ATRSP</name>
<evidence type="ECO:0000313" key="3">
    <source>
        <dbReference type="Proteomes" id="UP000736164"/>
    </source>
</evidence>
<dbReference type="GO" id="GO:0060234">
    <property type="term" value="P:neuroblast delamination"/>
    <property type="evidence" value="ECO:0007669"/>
    <property type="project" value="TreeGrafter"/>
</dbReference>
<dbReference type="GO" id="GO:0001837">
    <property type="term" value="P:epithelial to mesenchymal transition"/>
    <property type="evidence" value="ECO:0007669"/>
    <property type="project" value="TreeGrafter"/>
</dbReference>
<feature type="compositionally biased region" description="Polar residues" evidence="1">
    <location>
        <begin position="218"/>
        <end position="234"/>
    </location>
</feature>
<feature type="compositionally biased region" description="Polar residues" evidence="1">
    <location>
        <begin position="1143"/>
        <end position="1152"/>
    </location>
</feature>
<feature type="region of interest" description="Disordered" evidence="1">
    <location>
        <begin position="47"/>
        <end position="361"/>
    </location>
</feature>
<protein>
    <submittedName>
        <fullName evidence="2">AKNA factor</fullName>
    </submittedName>
</protein>
<feature type="compositionally biased region" description="Basic and acidic residues" evidence="1">
    <location>
        <begin position="47"/>
        <end position="57"/>
    </location>
</feature>
<feature type="compositionally biased region" description="Polar residues" evidence="1">
    <location>
        <begin position="1107"/>
        <end position="1118"/>
    </location>
</feature>
<dbReference type="EMBL" id="JAAWVO010067529">
    <property type="protein sequence ID" value="MBN3323859.1"/>
    <property type="molecule type" value="Genomic_DNA"/>
</dbReference>
<feature type="region of interest" description="Disordered" evidence="1">
    <location>
        <begin position="1"/>
        <end position="32"/>
    </location>
</feature>
<feature type="compositionally biased region" description="Basic and acidic residues" evidence="1">
    <location>
        <begin position="1027"/>
        <end position="1036"/>
    </location>
</feature>
<feature type="compositionally biased region" description="Low complexity" evidence="1">
    <location>
        <begin position="1077"/>
        <end position="1088"/>
    </location>
</feature>
<feature type="compositionally biased region" description="Basic and acidic residues" evidence="1">
    <location>
        <begin position="108"/>
        <end position="122"/>
    </location>
</feature>
<dbReference type="PANTHER" id="PTHR21510">
    <property type="entry name" value="AKNA DOMAIN-CONTAINING PROTEIN"/>
    <property type="match status" value="1"/>
</dbReference>
<comment type="caution">
    <text evidence="2">The sequence shown here is derived from an EMBL/GenBank/DDBJ whole genome shotgun (WGS) entry which is preliminary data.</text>
</comment>
<dbReference type="PANTHER" id="PTHR21510:SF15">
    <property type="entry name" value="MICROTUBULE ORGANIZATION PROTEIN AKNA"/>
    <property type="match status" value="1"/>
</dbReference>
<feature type="compositionally biased region" description="Polar residues" evidence="1">
    <location>
        <begin position="777"/>
        <end position="787"/>
    </location>
</feature>
<feature type="region of interest" description="Disordered" evidence="1">
    <location>
        <begin position="1224"/>
        <end position="1248"/>
    </location>
</feature>
<sequence>MNTGVQQGRVASRAHGGPLANDQVRPRTRRARPVLLKRLPWVARAVEIPKEELRGDSEEMEEDAGSGRAAEGGPWLIHGQWPWRPQSDGQLEMSEDERGGAASAGGASEDRRDSPDDSRGEDVPTAGILGDRWTGGSSPEARMTEAAPLDRSQETAEGRGVRHLGGALSAPAWSPQLPVQRTREPPTASRDSADWAILSRFSSEDLANGPDIEAETFPESSYTESVAGSVSSRPSRAPAGEGSSPRGSAEVRIPKDSYRPPRGRGSPQKSSAAGAPPLVFKSPAEIVREVLLSGPDGPPAPAAPWRPPTANATVPEEFKCPQQASALVHQLQSDPREQGSPSVPHSSDLSPNPQEDYNRLLTKYAEAENTIDRLRLSAKVSLYADPPKPSHLVHSGAVHLGSKVMTLTFPQAQRAELGPSTDPALLARLGPGQTGAPSDLQPAQACAPSPSPGPGAGGQLTEALARQAERFRLQIDSFEDLLKTGNLKPYEQMKGLSSLQQAQDSLERSYLQAREQQRHLPPQDAGAFDPDRTEMGTTSEVTLGILAPSHFLAPPRSRPPPSSSLALPAPCPQSWAPAGRGAVVVPEVLPGGRGVWPLPQASLWALPVPQSPVLPAGGRGVGVAVEVSSVSGESEEEEGEEDEALPAALPAPLRHKHQRVEGKFSNLLDQYQSFRELPALLDLGNRGGLGDPILGREACAEVSGIAGGEQGRTAAEQRRAPQQKPVDARDGQLGQPQGHSRRQSELSSREPLPQASRFPQQQGMRGVSAFLAGGGNKSRSSSLTSVGESGLPAKVPHGNRTAPPQERIVSPETDSGFVGSESSRLTPAVHSPYHQRAGARYPSGGRAQKPSSSAMKGPAPHHRPLVEDGRVPRDTVSEVNVGRNALPLPSPSPTSSPQHWASSVTSEFEPETYATLSESEREEDGRGPGAPISCSRPANRQHRQQQSPSPPRPYRHGDQHRAQTSGLLPSRHEAIQALQVEVSRLKQSLEGSLHRTAPPSPATAPPTAREDQQPLPRHSSTPAMRALQREEGRRQEEEEQERGPVSPACRRRSASVPRLRTERDTGSDSDQVHTLPRPRSSRPVPQSSAAPERGRRSGAVAFRGPYTGNTGVHASTPSPRHCPLCRGTGVHTPQDRERWAETGASTESNSGPTPRRSRPMGSPQKEKRGVFVAAPSPPLLSHVPVVQCVPICTPVVYYPAPLARVPPPHLEPRLYLSVGGAWGGATGGRGPRSRSRHARSLTLDGGSREQSLSLSLSRAISAARGMREASRHMARSLTAGLEQQGALRQPCH</sequence>
<feature type="region of interest" description="Disordered" evidence="1">
    <location>
        <begin position="431"/>
        <end position="459"/>
    </location>
</feature>
<proteinExistence type="predicted"/>
<reference evidence="2" key="1">
    <citation type="journal article" date="2021" name="Cell">
        <title>Tracing the genetic footprints of vertebrate landing in non-teleost ray-finned fishes.</title>
        <authorList>
            <person name="Bi X."/>
            <person name="Wang K."/>
            <person name="Yang L."/>
            <person name="Pan H."/>
            <person name="Jiang H."/>
            <person name="Wei Q."/>
            <person name="Fang M."/>
            <person name="Yu H."/>
            <person name="Zhu C."/>
            <person name="Cai Y."/>
            <person name="He Y."/>
            <person name="Gan X."/>
            <person name="Zeng H."/>
            <person name="Yu D."/>
            <person name="Zhu Y."/>
            <person name="Jiang H."/>
            <person name="Qiu Q."/>
            <person name="Yang H."/>
            <person name="Zhang Y.E."/>
            <person name="Wang W."/>
            <person name="Zhu M."/>
            <person name="He S."/>
            <person name="Zhang G."/>
        </authorList>
    </citation>
    <scope>NUCLEOTIDE SEQUENCE</scope>
    <source>
        <strain evidence="2">Allg_001</strain>
    </source>
</reference>
<dbReference type="Proteomes" id="UP000736164">
    <property type="component" value="Unassembled WGS sequence"/>
</dbReference>
<dbReference type="GO" id="GO:0005813">
    <property type="term" value="C:centrosome"/>
    <property type="evidence" value="ECO:0007669"/>
    <property type="project" value="TreeGrafter"/>
</dbReference>
<feature type="non-terminal residue" evidence="2">
    <location>
        <position position="1"/>
    </location>
</feature>
<organism evidence="2 3">
    <name type="scientific">Atractosteus spatula</name>
    <name type="common">Alligator gar</name>
    <name type="synonym">Lepisosteus spatula</name>
    <dbReference type="NCBI Taxonomy" id="7917"/>
    <lineage>
        <taxon>Eukaryota</taxon>
        <taxon>Metazoa</taxon>
        <taxon>Chordata</taxon>
        <taxon>Craniata</taxon>
        <taxon>Vertebrata</taxon>
        <taxon>Euteleostomi</taxon>
        <taxon>Actinopterygii</taxon>
        <taxon>Neopterygii</taxon>
        <taxon>Holostei</taxon>
        <taxon>Semionotiformes</taxon>
        <taxon>Lepisosteidae</taxon>
        <taxon>Atractosteus</taxon>
    </lineage>
</organism>
<evidence type="ECO:0000313" key="2">
    <source>
        <dbReference type="EMBL" id="MBN3323859.1"/>
    </source>
</evidence>
<gene>
    <name evidence="2" type="primary">Akna</name>
    <name evidence="2" type="ORF">GTO95_0018448</name>
</gene>
<feature type="region of interest" description="Disordered" evidence="1">
    <location>
        <begin position="707"/>
        <end position="1168"/>
    </location>
</feature>
<dbReference type="InterPro" id="IPR052655">
    <property type="entry name" value="AKNA_Centrosome-Trans_reg"/>
</dbReference>
<evidence type="ECO:0000256" key="1">
    <source>
        <dbReference type="SAM" id="MobiDB-lite"/>
    </source>
</evidence>
<keyword evidence="3" id="KW-1185">Reference proteome</keyword>
<feature type="compositionally biased region" description="Pro residues" evidence="1">
    <location>
        <begin position="296"/>
        <end position="307"/>
    </location>
</feature>
<feature type="non-terminal residue" evidence="2">
    <location>
        <position position="1292"/>
    </location>
</feature>
<feature type="compositionally biased region" description="Polar residues" evidence="1">
    <location>
        <begin position="322"/>
        <end position="355"/>
    </location>
</feature>